<keyword evidence="2" id="KW-1185">Reference proteome</keyword>
<reference evidence="1 2" key="1">
    <citation type="submission" date="2021-03" db="EMBL/GenBank/DDBJ databases">
        <title>Actinoplanes flavus sp. nov., a novel actinomycete isolated from Coconut Palm rhizosphere soil.</title>
        <authorList>
            <person name="Luo X."/>
        </authorList>
    </citation>
    <scope>NUCLEOTIDE SEQUENCE [LARGE SCALE GENOMIC DNA]</scope>
    <source>
        <strain evidence="1 2">NEAU-H7</strain>
    </source>
</reference>
<proteinExistence type="predicted"/>
<protein>
    <submittedName>
        <fullName evidence="1">Uncharacterized protein</fullName>
    </submittedName>
</protein>
<comment type="caution">
    <text evidence="1">The sequence shown here is derived from an EMBL/GenBank/DDBJ whole genome shotgun (WGS) entry which is preliminary data.</text>
</comment>
<sequence length="66" mass="7361">MYGSGVYGAVRTLTHDVFREKNADYLAQRFTGDTFSLLFRVQVLNGVAATPDWTAPGTVLHTWPED</sequence>
<dbReference type="EMBL" id="JAGFNS010000034">
    <property type="protein sequence ID" value="MBO3743099.1"/>
    <property type="molecule type" value="Genomic_DNA"/>
</dbReference>
<evidence type="ECO:0000313" key="2">
    <source>
        <dbReference type="Proteomes" id="UP000679690"/>
    </source>
</evidence>
<accession>A0ABS3UX12</accession>
<gene>
    <name evidence="1" type="ORF">J5X75_36940</name>
</gene>
<dbReference type="Proteomes" id="UP000679690">
    <property type="component" value="Unassembled WGS sequence"/>
</dbReference>
<evidence type="ECO:0000313" key="1">
    <source>
        <dbReference type="EMBL" id="MBO3743099.1"/>
    </source>
</evidence>
<dbReference type="RefSeq" id="WP_208472252.1">
    <property type="nucleotide sequence ID" value="NZ_JAGFNS010000034.1"/>
</dbReference>
<name>A0ABS3UX12_9ACTN</name>
<organism evidence="1 2">
    <name type="scientific">Actinoplanes flavus</name>
    <dbReference type="NCBI Taxonomy" id="2820290"/>
    <lineage>
        <taxon>Bacteria</taxon>
        <taxon>Bacillati</taxon>
        <taxon>Actinomycetota</taxon>
        <taxon>Actinomycetes</taxon>
        <taxon>Micromonosporales</taxon>
        <taxon>Micromonosporaceae</taxon>
        <taxon>Actinoplanes</taxon>
    </lineage>
</organism>